<protein>
    <submittedName>
        <fullName evidence="1">Uncharacterized protein</fullName>
    </submittedName>
</protein>
<name>C5S4P3_9PAST</name>
<evidence type="ECO:0000313" key="1">
    <source>
        <dbReference type="EMBL" id="EER46132.1"/>
    </source>
</evidence>
<accession>C5S4P3</accession>
<dbReference type="EMBL" id="ACQL01000153">
    <property type="protein sequence ID" value="EER46132.1"/>
    <property type="molecule type" value="Genomic_DNA"/>
</dbReference>
<comment type="caution">
    <text evidence="1">The sequence shown here is derived from an EMBL/GenBank/DDBJ whole genome shotgun (WGS) entry which is preliminary data.</text>
</comment>
<evidence type="ECO:0000313" key="2">
    <source>
        <dbReference type="Proteomes" id="UP000005532"/>
    </source>
</evidence>
<dbReference type="Proteomes" id="UP000005532">
    <property type="component" value="Unassembled WGS sequence"/>
</dbReference>
<organism evidence="1 2">
    <name type="scientific">Actinobacillus minor NM305</name>
    <dbReference type="NCBI Taxonomy" id="637911"/>
    <lineage>
        <taxon>Bacteria</taxon>
        <taxon>Pseudomonadati</taxon>
        <taxon>Pseudomonadota</taxon>
        <taxon>Gammaproteobacteria</taxon>
        <taxon>Pasteurellales</taxon>
        <taxon>Pasteurellaceae</taxon>
        <taxon>Actinobacillus</taxon>
    </lineage>
</organism>
<dbReference type="AlphaFoldDB" id="C5S4P3"/>
<dbReference type="eggNOG" id="ENOG5031K3H">
    <property type="taxonomic scope" value="Bacteria"/>
</dbReference>
<gene>
    <name evidence="1" type="ORF">AM305_00910</name>
</gene>
<dbReference type="RefSeq" id="WP_005825923.1">
    <property type="nucleotide sequence ID" value="NZ_ACQL01000153.1"/>
</dbReference>
<proteinExistence type="predicted"/>
<reference evidence="1 2" key="1">
    <citation type="journal article" date="2010" name="Vet. Microbiol.">
        <title>Production of haemolysins by strains of the Actinobacillus minor/porcitonsillarum complex.</title>
        <authorList>
            <person name="Arya G."/>
            <person name="Niven D.F."/>
        </authorList>
    </citation>
    <scope>NUCLEOTIDE SEQUENCE [LARGE SCALE GENOMIC DNA]</scope>
    <source>
        <strain evidence="1 2">NM305</strain>
    </source>
</reference>
<sequence length="48" mass="5485">MTNSSCAGFNLIKASRQDTTETLRQVLVHNNTYRQICDVGKKNEKQNE</sequence>